<dbReference type="Proteomes" id="UP001369815">
    <property type="component" value="Unassembled WGS sequence"/>
</dbReference>
<sequence>MSTTTTILVVGATGQQGGSVLAELSQQLSTTPEAKVKVLALTRTASSPKAQALPSKYPSLDLTVVEGDVQNPEPIFEKHPDINAVFSYTMPPNEEPQATHLIDAACAHAASPETPTHFVFSSVDRGGEPKSWDTPTDVPHFAQKHNIEVHLRSVAEGSGGKLTYTILRPVAFMDNLNPGGSFGMVFASLWNTMPSSRKLQLVSVRDIGLFASSALLNPTSPRFHNRAIGLAGDEVTLSEAREIYARVSRGAALPQAWTVVGWAVRGLVARDVGAMFRWFETDGYGVDIKALKEEEPRVQDLETWLRESSKFEFGEK</sequence>
<dbReference type="SUPFAM" id="SSF51735">
    <property type="entry name" value="NAD(P)-binding Rossmann-fold domains"/>
    <property type="match status" value="1"/>
</dbReference>
<dbReference type="Pfam" id="PF05368">
    <property type="entry name" value="NmrA"/>
    <property type="match status" value="1"/>
</dbReference>
<accession>A0AAX6MR91</accession>
<organism evidence="4 5">
    <name type="scientific">Daldinia eschscholtzii</name>
    <dbReference type="NCBI Taxonomy" id="292717"/>
    <lineage>
        <taxon>Eukaryota</taxon>
        <taxon>Fungi</taxon>
        <taxon>Dikarya</taxon>
        <taxon>Ascomycota</taxon>
        <taxon>Pezizomycotina</taxon>
        <taxon>Sordariomycetes</taxon>
        <taxon>Xylariomycetidae</taxon>
        <taxon>Xylariales</taxon>
        <taxon>Hypoxylaceae</taxon>
        <taxon>Daldinia</taxon>
    </lineage>
</organism>
<name>A0AAX6MR91_9PEZI</name>
<dbReference type="InterPro" id="IPR008030">
    <property type="entry name" value="NmrA-like"/>
</dbReference>
<dbReference type="GO" id="GO:0005634">
    <property type="term" value="C:nucleus"/>
    <property type="evidence" value="ECO:0007669"/>
    <property type="project" value="TreeGrafter"/>
</dbReference>
<evidence type="ECO:0000256" key="2">
    <source>
        <dbReference type="ARBA" id="ARBA00022857"/>
    </source>
</evidence>
<dbReference type="Gene3D" id="3.40.50.720">
    <property type="entry name" value="NAD(P)-binding Rossmann-like Domain"/>
    <property type="match status" value="1"/>
</dbReference>
<comment type="caution">
    <text evidence="4">The sequence shown here is derived from an EMBL/GenBank/DDBJ whole genome shotgun (WGS) entry which is preliminary data.</text>
</comment>
<evidence type="ECO:0000313" key="5">
    <source>
        <dbReference type="Proteomes" id="UP001369815"/>
    </source>
</evidence>
<evidence type="ECO:0000259" key="3">
    <source>
        <dbReference type="Pfam" id="PF05368"/>
    </source>
</evidence>
<feature type="domain" description="NmrA-like" evidence="3">
    <location>
        <begin position="4"/>
        <end position="248"/>
    </location>
</feature>
<dbReference type="InterPro" id="IPR051164">
    <property type="entry name" value="NmrA-like_oxidored"/>
</dbReference>
<keyword evidence="2" id="KW-0521">NADP</keyword>
<dbReference type="PANTHER" id="PTHR42748">
    <property type="entry name" value="NITROGEN METABOLITE REPRESSION PROTEIN NMRA FAMILY MEMBER"/>
    <property type="match status" value="1"/>
</dbReference>
<protein>
    <recommendedName>
        <fullName evidence="3">NmrA-like domain-containing protein</fullName>
    </recommendedName>
</protein>
<dbReference type="Gene3D" id="3.90.25.10">
    <property type="entry name" value="UDP-galactose 4-epimerase, domain 1"/>
    <property type="match status" value="1"/>
</dbReference>
<keyword evidence="5" id="KW-1185">Reference proteome</keyword>
<comment type="similarity">
    <text evidence="1">Belongs to the NmrA-type oxidoreductase family.</text>
</comment>
<dbReference type="EMBL" id="JBANMG010000003">
    <property type="protein sequence ID" value="KAK6955158.1"/>
    <property type="molecule type" value="Genomic_DNA"/>
</dbReference>
<gene>
    <name evidence="4" type="ORF">Daesc_002789</name>
</gene>
<reference evidence="4 5" key="1">
    <citation type="journal article" date="2024" name="Front Chem Biol">
        <title>Unveiling the potential of Daldinia eschscholtzii MFLUCC 19-0629 through bioactivity and bioinformatics studies for enhanced sustainable agriculture production.</title>
        <authorList>
            <person name="Brooks S."/>
            <person name="Weaver J.A."/>
            <person name="Klomchit A."/>
            <person name="Alharthi S.A."/>
            <person name="Onlamun T."/>
            <person name="Nurani R."/>
            <person name="Vong T.K."/>
            <person name="Alberti F."/>
            <person name="Greco C."/>
        </authorList>
    </citation>
    <scope>NUCLEOTIDE SEQUENCE [LARGE SCALE GENOMIC DNA]</scope>
    <source>
        <strain evidence="4">MFLUCC 19-0629</strain>
    </source>
</reference>
<dbReference type="InterPro" id="IPR036291">
    <property type="entry name" value="NAD(P)-bd_dom_sf"/>
</dbReference>
<evidence type="ECO:0000256" key="1">
    <source>
        <dbReference type="ARBA" id="ARBA00006328"/>
    </source>
</evidence>
<dbReference type="PANTHER" id="PTHR42748:SF25">
    <property type="entry name" value="NMRA FAMILY PROTEIN"/>
    <property type="match status" value="1"/>
</dbReference>
<proteinExistence type="inferred from homology"/>
<dbReference type="AlphaFoldDB" id="A0AAX6MR91"/>
<evidence type="ECO:0000313" key="4">
    <source>
        <dbReference type="EMBL" id="KAK6955158.1"/>
    </source>
</evidence>